<gene>
    <name evidence="1" type="ORF">UFOPK2598_00579</name>
</gene>
<accession>A0A6J6PWF4</accession>
<dbReference type="EMBL" id="CAEZXV010000044">
    <property type="protein sequence ID" value="CAB4700838.1"/>
    <property type="molecule type" value="Genomic_DNA"/>
</dbReference>
<reference evidence="1" key="1">
    <citation type="submission" date="2020-05" db="EMBL/GenBank/DDBJ databases">
        <authorList>
            <person name="Chiriac C."/>
            <person name="Salcher M."/>
            <person name="Ghai R."/>
            <person name="Kavagutti S V."/>
        </authorList>
    </citation>
    <scope>NUCLEOTIDE SEQUENCE</scope>
</reference>
<proteinExistence type="predicted"/>
<dbReference type="AlphaFoldDB" id="A0A6J6PWF4"/>
<name>A0A6J6PWF4_9ZZZZ</name>
<sequence length="40" mass="4133">MAGSDTFFGSGGFPPFGALSSAGITLPFETEFETEFEPGV</sequence>
<evidence type="ECO:0000313" key="1">
    <source>
        <dbReference type="EMBL" id="CAB4700838.1"/>
    </source>
</evidence>
<organism evidence="1">
    <name type="scientific">freshwater metagenome</name>
    <dbReference type="NCBI Taxonomy" id="449393"/>
    <lineage>
        <taxon>unclassified sequences</taxon>
        <taxon>metagenomes</taxon>
        <taxon>ecological metagenomes</taxon>
    </lineage>
</organism>
<protein>
    <submittedName>
        <fullName evidence="1">Unannotated protein</fullName>
    </submittedName>
</protein>